<comment type="caution">
    <text evidence="1">The sequence shown here is derived from an EMBL/GenBank/DDBJ whole genome shotgun (WGS) entry which is preliminary data.</text>
</comment>
<evidence type="ECO:0000313" key="1">
    <source>
        <dbReference type="EMBL" id="GAG48170.1"/>
    </source>
</evidence>
<gene>
    <name evidence="1" type="ORF">S01H1_75256</name>
</gene>
<proteinExistence type="predicted"/>
<dbReference type="AlphaFoldDB" id="X0XXU6"/>
<feature type="non-terminal residue" evidence="1">
    <location>
        <position position="44"/>
    </location>
</feature>
<sequence length="44" mass="5320">MEISEKEKEQYFRLISHRFLSLRGTPFFLSSKELDQIETWLQTG</sequence>
<dbReference type="EMBL" id="BARS01050406">
    <property type="protein sequence ID" value="GAG48170.1"/>
    <property type="molecule type" value="Genomic_DNA"/>
</dbReference>
<name>X0XXU6_9ZZZZ</name>
<accession>X0XXU6</accession>
<organism evidence="1">
    <name type="scientific">marine sediment metagenome</name>
    <dbReference type="NCBI Taxonomy" id="412755"/>
    <lineage>
        <taxon>unclassified sequences</taxon>
        <taxon>metagenomes</taxon>
        <taxon>ecological metagenomes</taxon>
    </lineage>
</organism>
<protein>
    <submittedName>
        <fullName evidence="1">Uncharacterized protein</fullName>
    </submittedName>
</protein>
<reference evidence="1" key="1">
    <citation type="journal article" date="2014" name="Front. Microbiol.">
        <title>High frequency of phylogenetically diverse reductive dehalogenase-homologous genes in deep subseafloor sedimentary metagenomes.</title>
        <authorList>
            <person name="Kawai M."/>
            <person name="Futagami T."/>
            <person name="Toyoda A."/>
            <person name="Takaki Y."/>
            <person name="Nishi S."/>
            <person name="Hori S."/>
            <person name="Arai W."/>
            <person name="Tsubouchi T."/>
            <person name="Morono Y."/>
            <person name="Uchiyama I."/>
            <person name="Ito T."/>
            <person name="Fujiyama A."/>
            <person name="Inagaki F."/>
            <person name="Takami H."/>
        </authorList>
    </citation>
    <scope>NUCLEOTIDE SEQUENCE</scope>
    <source>
        <strain evidence="1">Expedition CK06-06</strain>
    </source>
</reference>